<keyword evidence="2" id="KW-1133">Transmembrane helix</keyword>
<dbReference type="Proteomes" id="UP001318860">
    <property type="component" value="Unassembled WGS sequence"/>
</dbReference>
<evidence type="ECO:0000256" key="2">
    <source>
        <dbReference type="SAM" id="Phobius"/>
    </source>
</evidence>
<reference evidence="3 4" key="1">
    <citation type="journal article" date="2021" name="Comput. Struct. Biotechnol. J.">
        <title>De novo genome assembly of the potent medicinal plant Rehmannia glutinosa using nanopore technology.</title>
        <authorList>
            <person name="Ma L."/>
            <person name="Dong C."/>
            <person name="Song C."/>
            <person name="Wang X."/>
            <person name="Zheng X."/>
            <person name="Niu Y."/>
            <person name="Chen S."/>
            <person name="Feng W."/>
        </authorList>
    </citation>
    <scope>NUCLEOTIDE SEQUENCE [LARGE SCALE GENOMIC DNA]</scope>
    <source>
        <strain evidence="3">DH-2019</strain>
    </source>
</reference>
<dbReference type="InterPro" id="IPR002528">
    <property type="entry name" value="MATE_fam"/>
</dbReference>
<accession>A0ABR0XM55</accession>
<evidence type="ECO:0000256" key="1">
    <source>
        <dbReference type="ARBA" id="ARBA00010199"/>
    </source>
</evidence>
<feature type="transmembrane region" description="Helical" evidence="2">
    <location>
        <begin position="109"/>
        <end position="129"/>
    </location>
</feature>
<dbReference type="EMBL" id="JABTTQ020000003">
    <property type="protein sequence ID" value="KAK6160251.1"/>
    <property type="molecule type" value="Genomic_DNA"/>
</dbReference>
<evidence type="ECO:0000313" key="4">
    <source>
        <dbReference type="Proteomes" id="UP001318860"/>
    </source>
</evidence>
<protein>
    <submittedName>
        <fullName evidence="3">Uncharacterized protein</fullName>
    </submittedName>
</protein>
<sequence length="162" mass="17607">MNIMGWTMMLSIGLNAAVSVRVSNELGAVHPRTGKFSMVVVVIYAFLLSLLIAIVLLIFHKQYPFIFAENSEVIEVVYQLTPLLAFCIVVNNVQPALSGVAVGAGWQTVVAYVNIACYYIFGIPLGLLLGHTLHMGVQAAVAAERIKRWGGDSEVKAIMDIN</sequence>
<gene>
    <name evidence="3" type="ORF">DH2020_003632</name>
</gene>
<evidence type="ECO:0000313" key="3">
    <source>
        <dbReference type="EMBL" id="KAK6160251.1"/>
    </source>
</evidence>
<dbReference type="Pfam" id="PF01554">
    <property type="entry name" value="MatE"/>
    <property type="match status" value="1"/>
</dbReference>
<comment type="similarity">
    <text evidence="1">Belongs to the multi antimicrobial extrusion (MATE) (TC 2.A.66.1) family.</text>
</comment>
<feature type="transmembrane region" description="Helical" evidence="2">
    <location>
        <begin position="80"/>
        <end position="97"/>
    </location>
</feature>
<keyword evidence="2" id="KW-0812">Transmembrane</keyword>
<keyword evidence="2" id="KW-0472">Membrane</keyword>
<feature type="transmembrane region" description="Helical" evidence="2">
    <location>
        <begin position="37"/>
        <end position="59"/>
    </location>
</feature>
<organism evidence="3 4">
    <name type="scientific">Rehmannia glutinosa</name>
    <name type="common">Chinese foxglove</name>
    <dbReference type="NCBI Taxonomy" id="99300"/>
    <lineage>
        <taxon>Eukaryota</taxon>
        <taxon>Viridiplantae</taxon>
        <taxon>Streptophyta</taxon>
        <taxon>Embryophyta</taxon>
        <taxon>Tracheophyta</taxon>
        <taxon>Spermatophyta</taxon>
        <taxon>Magnoliopsida</taxon>
        <taxon>eudicotyledons</taxon>
        <taxon>Gunneridae</taxon>
        <taxon>Pentapetalae</taxon>
        <taxon>asterids</taxon>
        <taxon>lamiids</taxon>
        <taxon>Lamiales</taxon>
        <taxon>Orobanchaceae</taxon>
        <taxon>Rehmannieae</taxon>
        <taxon>Rehmannia</taxon>
    </lineage>
</organism>
<name>A0ABR0XM55_REHGL</name>
<keyword evidence="4" id="KW-1185">Reference proteome</keyword>
<proteinExistence type="inferred from homology"/>
<dbReference type="PANTHER" id="PTHR11206">
    <property type="entry name" value="MULTIDRUG RESISTANCE PROTEIN"/>
    <property type="match status" value="1"/>
</dbReference>
<comment type="caution">
    <text evidence="3">The sequence shown here is derived from an EMBL/GenBank/DDBJ whole genome shotgun (WGS) entry which is preliminary data.</text>
</comment>